<dbReference type="PROSITE" id="PS50943">
    <property type="entry name" value="HTH_CROC1"/>
    <property type="match status" value="1"/>
</dbReference>
<organism evidence="2 3">
    <name type="scientific">Promicromonospora citrea</name>
    <dbReference type="NCBI Taxonomy" id="43677"/>
    <lineage>
        <taxon>Bacteria</taxon>
        <taxon>Bacillati</taxon>
        <taxon>Actinomycetota</taxon>
        <taxon>Actinomycetes</taxon>
        <taxon>Micrococcales</taxon>
        <taxon>Promicromonosporaceae</taxon>
        <taxon>Promicromonospora</taxon>
    </lineage>
</organism>
<evidence type="ECO:0000259" key="1">
    <source>
        <dbReference type="PROSITE" id="PS50943"/>
    </source>
</evidence>
<dbReference type="PANTHER" id="PTHR35010">
    <property type="entry name" value="BLL4672 PROTEIN-RELATED"/>
    <property type="match status" value="1"/>
</dbReference>
<dbReference type="GO" id="GO:0003677">
    <property type="term" value="F:DNA binding"/>
    <property type="evidence" value="ECO:0007669"/>
    <property type="project" value="InterPro"/>
</dbReference>
<evidence type="ECO:0000313" key="2">
    <source>
        <dbReference type="EMBL" id="GGM21298.1"/>
    </source>
</evidence>
<keyword evidence="3" id="KW-1185">Reference proteome</keyword>
<dbReference type="Proteomes" id="UP000655589">
    <property type="component" value="Unassembled WGS sequence"/>
</dbReference>
<dbReference type="Pfam" id="PF13560">
    <property type="entry name" value="HTH_31"/>
    <property type="match status" value="1"/>
</dbReference>
<dbReference type="InterPro" id="IPR010982">
    <property type="entry name" value="Lambda_DNA-bd_dom_sf"/>
</dbReference>
<name>A0A8H9GG92_9MICO</name>
<accession>A0A8H9GG92</accession>
<gene>
    <name evidence="2" type="ORF">GCM10010102_16270</name>
</gene>
<feature type="domain" description="HTH cro/C1-type" evidence="1">
    <location>
        <begin position="36"/>
        <end position="83"/>
    </location>
</feature>
<proteinExistence type="predicted"/>
<dbReference type="Pfam" id="PF17765">
    <property type="entry name" value="MLTR_LBD"/>
    <property type="match status" value="1"/>
</dbReference>
<evidence type="ECO:0000313" key="3">
    <source>
        <dbReference type="Proteomes" id="UP000655589"/>
    </source>
</evidence>
<protein>
    <submittedName>
        <fullName evidence="2">Transcriptional regulator</fullName>
    </submittedName>
</protein>
<dbReference type="InterPro" id="IPR001387">
    <property type="entry name" value="Cro/C1-type_HTH"/>
</dbReference>
<dbReference type="SUPFAM" id="SSF47413">
    <property type="entry name" value="lambda repressor-like DNA-binding domains"/>
    <property type="match status" value="1"/>
</dbReference>
<sequence length="274" mass="30305">MGVKGSPLGDYLRARRAVVSPEEAGVTSHTRRRVPGLRRDEVARAAGISQEYYLRLEQGRDRTPSDQVLRALGRALMLDEAAVSYMLLLASAEPFDLPAQEAAVSMDNLAAILNAWPNTPAYIIDSRHTVVLSNAMARAVVPHALEPGVNIAEAVFSLPEVRALPTWDQLASRTVRRLRYYGYPFDPRLHELAARLSEQDPVFRTLWERQDVDPYYDGDVRPQVKGYGQIVLRHQTLVVPGTPGYLLCVYHAEPGTPSAEAIAHLAARISSTTV</sequence>
<dbReference type="InterPro" id="IPR041413">
    <property type="entry name" value="MLTR_LBD"/>
</dbReference>
<dbReference type="Gene3D" id="1.10.260.40">
    <property type="entry name" value="lambda repressor-like DNA-binding domains"/>
    <property type="match status" value="1"/>
</dbReference>
<dbReference type="CDD" id="cd00093">
    <property type="entry name" value="HTH_XRE"/>
    <property type="match status" value="1"/>
</dbReference>
<dbReference type="SMART" id="SM00530">
    <property type="entry name" value="HTH_XRE"/>
    <property type="match status" value="1"/>
</dbReference>
<dbReference type="EMBL" id="BMPT01000005">
    <property type="protein sequence ID" value="GGM21298.1"/>
    <property type="molecule type" value="Genomic_DNA"/>
</dbReference>
<reference evidence="2" key="2">
    <citation type="submission" date="2020-09" db="EMBL/GenBank/DDBJ databases">
        <authorList>
            <person name="Sun Q."/>
            <person name="Ohkuma M."/>
        </authorList>
    </citation>
    <scope>NUCLEOTIDE SEQUENCE</scope>
    <source>
        <strain evidence="2">JCM 3051</strain>
    </source>
</reference>
<dbReference type="PANTHER" id="PTHR35010:SF2">
    <property type="entry name" value="BLL4672 PROTEIN"/>
    <property type="match status" value="1"/>
</dbReference>
<dbReference type="AlphaFoldDB" id="A0A8H9GG92"/>
<dbReference type="Gene3D" id="3.30.450.180">
    <property type="match status" value="1"/>
</dbReference>
<comment type="caution">
    <text evidence="2">The sequence shown here is derived from an EMBL/GenBank/DDBJ whole genome shotgun (WGS) entry which is preliminary data.</text>
</comment>
<reference evidence="2" key="1">
    <citation type="journal article" date="2014" name="Int. J. Syst. Evol. Microbiol.">
        <title>Complete genome sequence of Corynebacterium casei LMG S-19264T (=DSM 44701T), isolated from a smear-ripened cheese.</title>
        <authorList>
            <consortium name="US DOE Joint Genome Institute (JGI-PGF)"/>
            <person name="Walter F."/>
            <person name="Albersmeier A."/>
            <person name="Kalinowski J."/>
            <person name="Ruckert C."/>
        </authorList>
    </citation>
    <scope>NUCLEOTIDE SEQUENCE</scope>
    <source>
        <strain evidence="2">JCM 3051</strain>
    </source>
</reference>